<dbReference type="AlphaFoldDB" id="A0A2W4EV45"/>
<evidence type="ECO:0000313" key="3">
    <source>
        <dbReference type="Proteomes" id="UP000248925"/>
    </source>
</evidence>
<gene>
    <name evidence="2" type="ORF">CPY51_10255</name>
</gene>
<evidence type="ECO:0000256" key="1">
    <source>
        <dbReference type="SAM" id="MobiDB-lite"/>
    </source>
</evidence>
<proteinExistence type="predicted"/>
<feature type="region of interest" description="Disordered" evidence="1">
    <location>
        <begin position="32"/>
        <end position="54"/>
    </location>
</feature>
<protein>
    <submittedName>
        <fullName evidence="2">Uncharacterized protein</fullName>
    </submittedName>
</protein>
<dbReference type="EMBL" id="PCDP01000032">
    <property type="protein sequence ID" value="PZM14613.1"/>
    <property type="molecule type" value="Genomic_DNA"/>
</dbReference>
<sequence>MTLAGRRACIRYGAETPAAAVTNATFAMSALATSRRPSGIRDEENRNTEGQGRLATLDDLTARRNELGARIVNMEKEKFDYAWDYNPPMETSPDATPLV</sequence>
<accession>A0A2W4EV45</accession>
<evidence type="ECO:0000313" key="2">
    <source>
        <dbReference type="EMBL" id="PZM14613.1"/>
    </source>
</evidence>
<dbReference type="Proteomes" id="UP000248925">
    <property type="component" value="Unassembled WGS sequence"/>
</dbReference>
<organism evidence="2 3">
    <name type="scientific">Rhizobium tubonense</name>
    <dbReference type="NCBI Taxonomy" id="484088"/>
    <lineage>
        <taxon>Bacteria</taxon>
        <taxon>Pseudomonadati</taxon>
        <taxon>Pseudomonadota</taxon>
        <taxon>Alphaproteobacteria</taxon>
        <taxon>Hyphomicrobiales</taxon>
        <taxon>Rhizobiaceae</taxon>
        <taxon>Rhizobium/Agrobacterium group</taxon>
        <taxon>Rhizobium</taxon>
    </lineage>
</organism>
<comment type="caution">
    <text evidence="2">The sequence shown here is derived from an EMBL/GenBank/DDBJ whole genome shotgun (WGS) entry which is preliminary data.</text>
</comment>
<reference evidence="2 3" key="1">
    <citation type="journal article" date="2018" name="Sci. Rep.">
        <title>Rhizobium tumorigenes sp. nov., a novel plant tumorigenic bacterium isolated from cane gall tumors on thornless blackberry.</title>
        <authorList>
            <person name="Kuzmanovi N."/>
            <person name="Smalla K."/>
            <person name="Gronow S."/>
            <person name="PuBawska J."/>
        </authorList>
    </citation>
    <scope>NUCLEOTIDE SEQUENCE [LARGE SCALE GENOMIC DNA]</scope>
    <source>
        <strain evidence="2 3">CCBAU 85046</strain>
    </source>
</reference>
<name>A0A2W4EV45_9HYPH</name>
<keyword evidence="3" id="KW-1185">Reference proteome</keyword>
<dbReference type="RefSeq" id="WP_111160144.1">
    <property type="nucleotide sequence ID" value="NZ_PCDP01000032.1"/>
</dbReference>